<dbReference type="InterPro" id="IPR043128">
    <property type="entry name" value="Rev_trsase/Diguanyl_cyclase"/>
</dbReference>
<evidence type="ECO:0000313" key="4">
    <source>
        <dbReference type="EMBL" id="CAA9466845.1"/>
    </source>
</evidence>
<dbReference type="AlphaFoldDB" id="A0A6J4R860"/>
<dbReference type="InterPro" id="IPR052155">
    <property type="entry name" value="Biofilm_reg_signaling"/>
</dbReference>
<dbReference type="SUPFAM" id="SSF141868">
    <property type="entry name" value="EAL domain-like"/>
    <property type="match status" value="1"/>
</dbReference>
<dbReference type="Gene3D" id="3.30.70.270">
    <property type="match status" value="1"/>
</dbReference>
<dbReference type="PANTHER" id="PTHR44757">
    <property type="entry name" value="DIGUANYLATE CYCLASE DGCP"/>
    <property type="match status" value="1"/>
</dbReference>
<evidence type="ECO:0000259" key="2">
    <source>
        <dbReference type="PROSITE" id="PS50883"/>
    </source>
</evidence>
<feature type="domain" description="EAL" evidence="2">
    <location>
        <begin position="238"/>
        <end position="493"/>
    </location>
</feature>
<dbReference type="PANTHER" id="PTHR44757:SF2">
    <property type="entry name" value="BIOFILM ARCHITECTURE MAINTENANCE PROTEIN MBAA"/>
    <property type="match status" value="1"/>
</dbReference>
<keyword evidence="1" id="KW-0472">Membrane</keyword>
<dbReference type="CDD" id="cd01949">
    <property type="entry name" value="GGDEF"/>
    <property type="match status" value="1"/>
</dbReference>
<dbReference type="PROSITE" id="PS50887">
    <property type="entry name" value="GGDEF"/>
    <property type="match status" value="1"/>
</dbReference>
<dbReference type="Pfam" id="PF00990">
    <property type="entry name" value="GGDEF"/>
    <property type="match status" value="1"/>
</dbReference>
<dbReference type="Pfam" id="PF00563">
    <property type="entry name" value="EAL"/>
    <property type="match status" value="1"/>
</dbReference>
<name>A0A6J4R860_9ACTN</name>
<evidence type="ECO:0000256" key="1">
    <source>
        <dbReference type="SAM" id="Phobius"/>
    </source>
</evidence>
<keyword evidence="1" id="KW-1133">Transmembrane helix</keyword>
<reference evidence="4" key="1">
    <citation type="submission" date="2020-02" db="EMBL/GenBank/DDBJ databases">
        <authorList>
            <person name="Meier V. D."/>
        </authorList>
    </citation>
    <scope>NUCLEOTIDE SEQUENCE</scope>
    <source>
        <strain evidence="4">AVDCRST_MAG25</strain>
    </source>
</reference>
<sequence length="496" mass="53454">MLAQVAAAVLAAVALLYAVAMLEVLGVARASILVLAAVLSLAYLLYSNARTRRRDSDANPGALHDPLTGLPTRPLFVERVEETLERSADGLTPATILFVDLDDFKEVNQGLGYEAGDRLLCGVAERLRSAAGGITDVSEVARLGGDEFIILLGGLSDQSSALDAAEKIRRLIEIPFLLGESEVFVCASIGVATSGAPGLSTPESLLREANVALQEAKKKGKARCRVFDPGAESSTGGRLILESEVRRAVREGEFRVYYQPLVSLTTGRIGGMEALVRWQHPLYGLLPPAEFIPLAEQTGLITHIGRHVLEEACSQVRRWQDEHGGEPALTLNVNVSAVQFRQPNLVQEVFRTLKRSGLAAGDLKLEITESIMMHDASSVTALRELKAKGIKIAMDDFGTGYSSLSYLKRFPVDTLKIDRSYVEGLGSDAGDTAIVHATVAFAKSLNLDITAEGIERIDQLIRLRDLGCEFGQGYHFAKPLPVKEAAQLLASNLAGR</sequence>
<gene>
    <name evidence="4" type="ORF">AVDCRST_MAG25-1621</name>
</gene>
<keyword evidence="1" id="KW-0812">Transmembrane</keyword>
<protein>
    <submittedName>
        <fullName evidence="4">Diguanylate cyclase/phosphodiesterase (GGDEF &amp; EAL domains) with PAS/PAC sensor(S)</fullName>
    </submittedName>
</protein>
<dbReference type="EMBL" id="CADCVI010000097">
    <property type="protein sequence ID" value="CAA9466845.1"/>
    <property type="molecule type" value="Genomic_DNA"/>
</dbReference>
<proteinExistence type="predicted"/>
<dbReference type="PROSITE" id="PS50883">
    <property type="entry name" value="EAL"/>
    <property type="match status" value="1"/>
</dbReference>
<dbReference type="SMART" id="SM00052">
    <property type="entry name" value="EAL"/>
    <property type="match status" value="1"/>
</dbReference>
<dbReference type="InterPro" id="IPR035919">
    <property type="entry name" value="EAL_sf"/>
</dbReference>
<dbReference type="CDD" id="cd01948">
    <property type="entry name" value="EAL"/>
    <property type="match status" value="1"/>
</dbReference>
<feature type="domain" description="GGDEF" evidence="3">
    <location>
        <begin position="92"/>
        <end position="229"/>
    </location>
</feature>
<dbReference type="SUPFAM" id="SSF55073">
    <property type="entry name" value="Nucleotide cyclase"/>
    <property type="match status" value="1"/>
</dbReference>
<dbReference type="NCBIfam" id="TIGR00254">
    <property type="entry name" value="GGDEF"/>
    <property type="match status" value="1"/>
</dbReference>
<dbReference type="InterPro" id="IPR029787">
    <property type="entry name" value="Nucleotide_cyclase"/>
</dbReference>
<feature type="transmembrane region" description="Helical" evidence="1">
    <location>
        <begin position="28"/>
        <end position="46"/>
    </location>
</feature>
<organism evidence="4">
    <name type="scientific">uncultured Rubrobacteraceae bacterium</name>
    <dbReference type="NCBI Taxonomy" id="349277"/>
    <lineage>
        <taxon>Bacteria</taxon>
        <taxon>Bacillati</taxon>
        <taxon>Actinomycetota</taxon>
        <taxon>Rubrobacteria</taxon>
        <taxon>Rubrobacterales</taxon>
        <taxon>Rubrobacteraceae</taxon>
        <taxon>environmental samples</taxon>
    </lineage>
</organism>
<dbReference type="SMART" id="SM00267">
    <property type="entry name" value="GGDEF"/>
    <property type="match status" value="1"/>
</dbReference>
<evidence type="ECO:0000259" key="3">
    <source>
        <dbReference type="PROSITE" id="PS50887"/>
    </source>
</evidence>
<dbReference type="InterPro" id="IPR000160">
    <property type="entry name" value="GGDEF_dom"/>
</dbReference>
<dbReference type="FunFam" id="3.20.20.450:FF:000001">
    <property type="entry name" value="Cyclic di-GMP phosphodiesterase yahA"/>
    <property type="match status" value="1"/>
</dbReference>
<dbReference type="InterPro" id="IPR001633">
    <property type="entry name" value="EAL_dom"/>
</dbReference>
<dbReference type="Gene3D" id="3.20.20.450">
    <property type="entry name" value="EAL domain"/>
    <property type="match status" value="1"/>
</dbReference>
<accession>A0A6J4R860</accession>